<dbReference type="Proteomes" id="UP000199515">
    <property type="component" value="Unassembled WGS sequence"/>
</dbReference>
<dbReference type="SUPFAM" id="SSF48452">
    <property type="entry name" value="TPR-like"/>
    <property type="match status" value="1"/>
</dbReference>
<sequence length="363" mass="38782">MNERLVSPLVPSAARLQDRSRGHSGPDSPSAPLPLAEVPVFRDGAPVGYAMATVDGSGRVSDQRILRSLGWQPGDPLTITAQDGAVILRRDPRGVFALAPSTELLSELGRAHLQARGQEREQITQMLTMAYRAADGVAFKFGYADLSARIIDLMRLATAESQDRLLAASVSYVRTETFFATGNLNAGGRALTKAIDAMPSSSLAAATATRGSLHMRAAVVAARAGKADEAHDHLDEARTAAADVSEGVYYGTAFGPASVKIHDVAVAVELGDSPTAVQRGGDWQPPRRLPAERRSHYYIDLAGAQLEVGRADDAYASLQLARQIAPQHTREHPRVRLALSALLRSRPTANADLKDFVTWAGAH</sequence>
<dbReference type="InterPro" id="IPR011990">
    <property type="entry name" value="TPR-like_helical_dom_sf"/>
</dbReference>
<gene>
    <name evidence="2" type="ORF">SAMN05421504_103227</name>
</gene>
<evidence type="ECO:0000313" key="3">
    <source>
        <dbReference type="Proteomes" id="UP000199515"/>
    </source>
</evidence>
<name>A0A1H3D167_9PSEU</name>
<proteinExistence type="predicted"/>
<keyword evidence="3" id="KW-1185">Reference proteome</keyword>
<reference evidence="2 3" key="1">
    <citation type="submission" date="2016-10" db="EMBL/GenBank/DDBJ databases">
        <authorList>
            <person name="de Groot N.N."/>
        </authorList>
    </citation>
    <scope>NUCLEOTIDE SEQUENCE [LARGE SCALE GENOMIC DNA]</scope>
    <source>
        <strain evidence="2 3">CPCC 202699</strain>
    </source>
</reference>
<dbReference type="AlphaFoldDB" id="A0A1H3D167"/>
<feature type="region of interest" description="Disordered" evidence="1">
    <location>
        <begin position="1"/>
        <end position="35"/>
    </location>
</feature>
<protein>
    <submittedName>
        <fullName evidence="2">Uncharacterized protein</fullName>
    </submittedName>
</protein>
<organism evidence="2 3">
    <name type="scientific">Amycolatopsis xylanica</name>
    <dbReference type="NCBI Taxonomy" id="589385"/>
    <lineage>
        <taxon>Bacteria</taxon>
        <taxon>Bacillati</taxon>
        <taxon>Actinomycetota</taxon>
        <taxon>Actinomycetes</taxon>
        <taxon>Pseudonocardiales</taxon>
        <taxon>Pseudonocardiaceae</taxon>
        <taxon>Amycolatopsis</taxon>
    </lineage>
</organism>
<evidence type="ECO:0000313" key="2">
    <source>
        <dbReference type="EMBL" id="SDX60232.1"/>
    </source>
</evidence>
<accession>A0A1H3D167</accession>
<dbReference type="STRING" id="589385.SAMN05421504_103227"/>
<dbReference type="EMBL" id="FNON01000003">
    <property type="protein sequence ID" value="SDX60232.1"/>
    <property type="molecule type" value="Genomic_DNA"/>
</dbReference>
<evidence type="ECO:0000256" key="1">
    <source>
        <dbReference type="SAM" id="MobiDB-lite"/>
    </source>
</evidence>